<name>A0A653ZUV7_BACMY</name>
<dbReference type="AlphaFoldDB" id="A0A653ZUV7"/>
<evidence type="ECO:0000313" key="2">
    <source>
        <dbReference type="Proteomes" id="UP000437562"/>
    </source>
</evidence>
<organism evidence="1 2">
    <name type="scientific">Bacillus mycoides</name>
    <dbReference type="NCBI Taxonomy" id="1405"/>
    <lineage>
        <taxon>Bacteria</taxon>
        <taxon>Bacillati</taxon>
        <taxon>Bacillota</taxon>
        <taxon>Bacilli</taxon>
        <taxon>Bacillales</taxon>
        <taxon>Bacillaceae</taxon>
        <taxon>Bacillus</taxon>
        <taxon>Bacillus cereus group</taxon>
    </lineage>
</organism>
<dbReference type="EMBL" id="CABWMC010000029">
    <property type="protein sequence ID" value="VXC59180.1"/>
    <property type="molecule type" value="Genomic_DNA"/>
</dbReference>
<accession>A0A653ZUV7</accession>
<sequence>MLPLAATLWVKSQKELSQYSPCCKYAKKRESIWVLFFF</sequence>
<dbReference type="Proteomes" id="UP000437562">
    <property type="component" value="Unassembled WGS sequence"/>
</dbReference>
<gene>
    <name evidence="1" type="ORF">BACI71_40322</name>
</gene>
<protein>
    <submittedName>
        <fullName evidence="1">Uncharacterized protein</fullName>
    </submittedName>
</protein>
<reference evidence="1 2" key="1">
    <citation type="submission" date="2019-10" db="EMBL/GenBank/DDBJ databases">
        <authorList>
            <person name="Karimi E."/>
        </authorList>
    </citation>
    <scope>NUCLEOTIDE SEQUENCE [LARGE SCALE GENOMIC DNA]</scope>
    <source>
        <strain evidence="1">Bacillus sp. 71</strain>
    </source>
</reference>
<proteinExistence type="predicted"/>
<evidence type="ECO:0000313" key="1">
    <source>
        <dbReference type="EMBL" id="VXC59180.1"/>
    </source>
</evidence>